<dbReference type="EMBL" id="KV407458">
    <property type="protein sequence ID" value="KZF23076.1"/>
    <property type="molecule type" value="Genomic_DNA"/>
</dbReference>
<accession>A0A165H738</accession>
<dbReference type="AlphaFoldDB" id="A0A165H738"/>
<protein>
    <submittedName>
        <fullName evidence="2">Uncharacterized protein</fullName>
    </submittedName>
</protein>
<name>A0A165H738_XYLHT</name>
<dbReference type="InParanoid" id="A0A165H738"/>
<feature type="transmembrane region" description="Helical" evidence="1">
    <location>
        <begin position="58"/>
        <end position="82"/>
    </location>
</feature>
<dbReference type="RefSeq" id="XP_018188631.1">
    <property type="nucleotide sequence ID" value="XM_018329192.1"/>
</dbReference>
<evidence type="ECO:0000313" key="2">
    <source>
        <dbReference type="EMBL" id="KZF23076.1"/>
    </source>
</evidence>
<keyword evidence="1" id="KW-1133">Transmembrane helix</keyword>
<proteinExistence type="predicted"/>
<evidence type="ECO:0000313" key="3">
    <source>
        <dbReference type="Proteomes" id="UP000076632"/>
    </source>
</evidence>
<keyword evidence="1" id="KW-0472">Membrane</keyword>
<evidence type="ECO:0000256" key="1">
    <source>
        <dbReference type="SAM" id="Phobius"/>
    </source>
</evidence>
<keyword evidence="3" id="KW-1185">Reference proteome</keyword>
<dbReference type="GeneID" id="28894329"/>
<keyword evidence="1" id="KW-0812">Transmembrane</keyword>
<organism evidence="2 3">
    <name type="scientific">Xylona heveae (strain CBS 132557 / TC161)</name>
    <dbReference type="NCBI Taxonomy" id="1328760"/>
    <lineage>
        <taxon>Eukaryota</taxon>
        <taxon>Fungi</taxon>
        <taxon>Dikarya</taxon>
        <taxon>Ascomycota</taxon>
        <taxon>Pezizomycotina</taxon>
        <taxon>Xylonomycetes</taxon>
        <taxon>Xylonales</taxon>
        <taxon>Xylonaceae</taxon>
        <taxon>Xylona</taxon>
    </lineage>
</organism>
<sequence>MSAYLIMITSLPVSQFPDLDVSESSTVLSLFDVRDSHRNSAQFPFLVSFFQIESNLSIFFIIFFIIFSSFLSSFFLSFFRLLSLPQKRRKKKEKFVPLELFPHYIHYFHPVQPSDTLVPSPRSPFPHILNPQGKWGN</sequence>
<dbReference type="Proteomes" id="UP000076632">
    <property type="component" value="Unassembled WGS sequence"/>
</dbReference>
<gene>
    <name evidence="2" type="ORF">L228DRAFT_142786</name>
</gene>
<reference evidence="2 3" key="1">
    <citation type="journal article" date="2016" name="Fungal Biol.">
        <title>The genome of Xylona heveae provides a window into fungal endophytism.</title>
        <authorList>
            <person name="Gazis R."/>
            <person name="Kuo A."/>
            <person name="Riley R."/>
            <person name="LaButti K."/>
            <person name="Lipzen A."/>
            <person name="Lin J."/>
            <person name="Amirebrahimi M."/>
            <person name="Hesse C.N."/>
            <person name="Spatafora J.W."/>
            <person name="Henrissat B."/>
            <person name="Hainaut M."/>
            <person name="Grigoriev I.V."/>
            <person name="Hibbett D.S."/>
        </authorList>
    </citation>
    <scope>NUCLEOTIDE SEQUENCE [LARGE SCALE GENOMIC DNA]</scope>
    <source>
        <strain evidence="2 3">TC161</strain>
    </source>
</reference>